<accession>A0ABV0NHY0</accession>
<keyword evidence="2" id="KW-1185">Reference proteome</keyword>
<organism evidence="1 2">
    <name type="scientific">Goodea atripinnis</name>
    <dbReference type="NCBI Taxonomy" id="208336"/>
    <lineage>
        <taxon>Eukaryota</taxon>
        <taxon>Metazoa</taxon>
        <taxon>Chordata</taxon>
        <taxon>Craniata</taxon>
        <taxon>Vertebrata</taxon>
        <taxon>Euteleostomi</taxon>
        <taxon>Actinopterygii</taxon>
        <taxon>Neopterygii</taxon>
        <taxon>Teleostei</taxon>
        <taxon>Neoteleostei</taxon>
        <taxon>Acanthomorphata</taxon>
        <taxon>Ovalentaria</taxon>
        <taxon>Atherinomorphae</taxon>
        <taxon>Cyprinodontiformes</taxon>
        <taxon>Goodeidae</taxon>
        <taxon>Goodea</taxon>
    </lineage>
</organism>
<dbReference type="EMBL" id="JAHRIO010040267">
    <property type="protein sequence ID" value="MEQ2170989.1"/>
    <property type="molecule type" value="Genomic_DNA"/>
</dbReference>
<gene>
    <name evidence="1" type="ORF">GOODEAATRI_006091</name>
</gene>
<comment type="caution">
    <text evidence="1">The sequence shown here is derived from an EMBL/GenBank/DDBJ whole genome shotgun (WGS) entry which is preliminary data.</text>
</comment>
<dbReference type="Proteomes" id="UP001476798">
    <property type="component" value="Unassembled WGS sequence"/>
</dbReference>
<sequence length="118" mass="13260">DNYTFAQPGIQRKVKALEELVSRIDDITRRSWMSGSVKANVCGLYHHKDPHRTEQVIIRQGADCFSPRCRHSICSGNNSLSSAPKLPISTYQMQGYPDCCLFSIKGGVLCSHSRRMIC</sequence>
<name>A0ABV0NHY0_9TELE</name>
<reference evidence="1 2" key="1">
    <citation type="submission" date="2021-06" db="EMBL/GenBank/DDBJ databases">
        <authorList>
            <person name="Palmer J.M."/>
        </authorList>
    </citation>
    <scope>NUCLEOTIDE SEQUENCE [LARGE SCALE GENOMIC DNA]</scope>
    <source>
        <strain evidence="1 2">GA_2019</strain>
        <tissue evidence="1">Muscle</tissue>
    </source>
</reference>
<evidence type="ECO:0000313" key="2">
    <source>
        <dbReference type="Proteomes" id="UP001476798"/>
    </source>
</evidence>
<feature type="non-terminal residue" evidence="1">
    <location>
        <position position="1"/>
    </location>
</feature>
<evidence type="ECO:0000313" key="1">
    <source>
        <dbReference type="EMBL" id="MEQ2170989.1"/>
    </source>
</evidence>
<protein>
    <submittedName>
        <fullName evidence="1">Uncharacterized protein</fullName>
    </submittedName>
</protein>
<proteinExistence type="predicted"/>